<evidence type="ECO:0000313" key="2">
    <source>
        <dbReference type="EMBL" id="GMN25621.1"/>
    </source>
</evidence>
<organism evidence="2 3">
    <name type="scientific">Ficus carica</name>
    <name type="common">Common fig</name>
    <dbReference type="NCBI Taxonomy" id="3494"/>
    <lineage>
        <taxon>Eukaryota</taxon>
        <taxon>Viridiplantae</taxon>
        <taxon>Streptophyta</taxon>
        <taxon>Embryophyta</taxon>
        <taxon>Tracheophyta</taxon>
        <taxon>Spermatophyta</taxon>
        <taxon>Magnoliopsida</taxon>
        <taxon>eudicotyledons</taxon>
        <taxon>Gunneridae</taxon>
        <taxon>Pentapetalae</taxon>
        <taxon>rosids</taxon>
        <taxon>fabids</taxon>
        <taxon>Rosales</taxon>
        <taxon>Moraceae</taxon>
        <taxon>Ficeae</taxon>
        <taxon>Ficus</taxon>
    </lineage>
</organism>
<protein>
    <submittedName>
        <fullName evidence="2">Uncharacterized protein</fullName>
    </submittedName>
</protein>
<accession>A0AA87ZDP0</accession>
<feature type="compositionally biased region" description="Basic residues" evidence="1">
    <location>
        <begin position="96"/>
        <end position="106"/>
    </location>
</feature>
<name>A0AA87ZDP0_FICCA</name>
<feature type="compositionally biased region" description="Low complexity" evidence="1">
    <location>
        <begin position="78"/>
        <end position="92"/>
    </location>
</feature>
<evidence type="ECO:0000256" key="1">
    <source>
        <dbReference type="SAM" id="MobiDB-lite"/>
    </source>
</evidence>
<keyword evidence="3" id="KW-1185">Reference proteome</keyword>
<sequence length="106" mass="10315">MLVVGFWVGDLRGEGGLSSSASAGGEGQIWFARGVVFVGINKGGGFGGGGAFVSVGGGGGGVIRPGVGWVNVGEEGRSSPASRGRLGSSSASGRGGTHRRHQGCGR</sequence>
<dbReference type="Proteomes" id="UP001187192">
    <property type="component" value="Unassembled WGS sequence"/>
</dbReference>
<dbReference type="AlphaFoldDB" id="A0AA87ZDP0"/>
<reference evidence="2" key="1">
    <citation type="submission" date="2023-07" db="EMBL/GenBank/DDBJ databases">
        <title>draft genome sequence of fig (Ficus carica).</title>
        <authorList>
            <person name="Takahashi T."/>
            <person name="Nishimura K."/>
        </authorList>
    </citation>
    <scope>NUCLEOTIDE SEQUENCE</scope>
</reference>
<gene>
    <name evidence="2" type="ORF">TIFTF001_000999</name>
</gene>
<comment type="caution">
    <text evidence="2">The sequence shown here is derived from an EMBL/GenBank/DDBJ whole genome shotgun (WGS) entry which is preliminary data.</text>
</comment>
<dbReference type="EMBL" id="BTGU01000001">
    <property type="protein sequence ID" value="GMN25621.1"/>
    <property type="molecule type" value="Genomic_DNA"/>
</dbReference>
<feature type="region of interest" description="Disordered" evidence="1">
    <location>
        <begin position="73"/>
        <end position="106"/>
    </location>
</feature>
<evidence type="ECO:0000313" key="3">
    <source>
        <dbReference type="Proteomes" id="UP001187192"/>
    </source>
</evidence>
<proteinExistence type="predicted"/>